<gene>
    <name evidence="2" type="ORF">INT45_012668</name>
</gene>
<dbReference type="AlphaFoldDB" id="A0A8H7S210"/>
<dbReference type="OrthoDB" id="2441193at2759"/>
<organism evidence="2 3">
    <name type="scientific">Circinella minor</name>
    <dbReference type="NCBI Taxonomy" id="1195481"/>
    <lineage>
        <taxon>Eukaryota</taxon>
        <taxon>Fungi</taxon>
        <taxon>Fungi incertae sedis</taxon>
        <taxon>Mucoromycota</taxon>
        <taxon>Mucoromycotina</taxon>
        <taxon>Mucoromycetes</taxon>
        <taxon>Mucorales</taxon>
        <taxon>Lichtheimiaceae</taxon>
        <taxon>Circinella</taxon>
    </lineage>
</organism>
<evidence type="ECO:0000313" key="2">
    <source>
        <dbReference type="EMBL" id="KAG2221417.1"/>
    </source>
</evidence>
<reference evidence="2 3" key="1">
    <citation type="submission" date="2020-12" db="EMBL/GenBank/DDBJ databases">
        <title>Metabolic potential, ecology and presence of endohyphal bacteria is reflected in genomic diversity of Mucoromycotina.</title>
        <authorList>
            <person name="Muszewska A."/>
            <person name="Okrasinska A."/>
            <person name="Steczkiewicz K."/>
            <person name="Drgas O."/>
            <person name="Orlowska M."/>
            <person name="Perlinska-Lenart U."/>
            <person name="Aleksandrzak-Piekarczyk T."/>
            <person name="Szatraj K."/>
            <person name="Zielenkiewicz U."/>
            <person name="Pilsyk S."/>
            <person name="Malc E."/>
            <person name="Mieczkowski P."/>
            <person name="Kruszewska J.S."/>
            <person name="Biernat P."/>
            <person name="Pawlowska J."/>
        </authorList>
    </citation>
    <scope>NUCLEOTIDE SEQUENCE [LARGE SCALE GENOMIC DNA]</scope>
    <source>
        <strain evidence="2 3">CBS 142.35</strain>
    </source>
</reference>
<evidence type="ECO:0000256" key="1">
    <source>
        <dbReference type="SAM" id="MobiDB-lite"/>
    </source>
</evidence>
<sequence length="536" mass="60426">MTDLEANVKILLKDKNQTFQQFIDSNIDFIAEHTTIGEDFKKKWEQLYKKVASELNIPVQKNRKLPSWKDVALRICNLAILTENSDCSISSLQSSSSARNSANQRVSTSIPLPSTSIDQRASTIQTPSHQSSSCSTPSTSLVAELNVQDKTNFTTIFEHLDKETFWKIPVKRQGEEENMIVIDQKIIEFAYKCNYHQYVEKFIGFSVYITGEADPSQSLILDIGDDNWKAVFSESELEDIDNFGDSLLPPIPSDMDKILNDIAKLNSPLEAYKYARSLEHDPIKEPLKAWIVVEILRASNLFLNGDDIFNSQMLEAELFYEVWGFIKNVARRSQISTNGSEGGSKSNADAMNKKRCISAIDPAPRRQMGDKIDTIFYANRKELGLIEVGKKVDQTKEMKDGLVKMPIVMHDMLINLATSKELLRKVKVVGYVINGKGYKISIAVMDSPGGFVSRIRRSNGLEYPSCSEDFIRRIVPLLRMTLAGFTMMLQTRDALVSTASNIQSLKASDSWKLPPTFIPYSPPQKNSTSKRQKTDN</sequence>
<dbReference type="EMBL" id="JAEPRB010000110">
    <property type="protein sequence ID" value="KAG2221417.1"/>
    <property type="molecule type" value="Genomic_DNA"/>
</dbReference>
<proteinExistence type="predicted"/>
<name>A0A8H7S210_9FUNG</name>
<dbReference type="Proteomes" id="UP000646827">
    <property type="component" value="Unassembled WGS sequence"/>
</dbReference>
<feature type="region of interest" description="Disordered" evidence="1">
    <location>
        <begin position="516"/>
        <end position="536"/>
    </location>
</feature>
<accession>A0A8H7S210</accession>
<protein>
    <submittedName>
        <fullName evidence="2">Uncharacterized protein</fullName>
    </submittedName>
</protein>
<keyword evidence="3" id="KW-1185">Reference proteome</keyword>
<evidence type="ECO:0000313" key="3">
    <source>
        <dbReference type="Proteomes" id="UP000646827"/>
    </source>
</evidence>
<comment type="caution">
    <text evidence="2">The sequence shown here is derived from an EMBL/GenBank/DDBJ whole genome shotgun (WGS) entry which is preliminary data.</text>
</comment>